<dbReference type="InterPro" id="IPR036412">
    <property type="entry name" value="HAD-like_sf"/>
</dbReference>
<comment type="caution">
    <text evidence="1">The sequence shown here is derived from an EMBL/GenBank/DDBJ whole genome shotgun (WGS) entry which is preliminary data.</text>
</comment>
<dbReference type="Proteomes" id="UP000886824">
    <property type="component" value="Unassembled WGS sequence"/>
</dbReference>
<dbReference type="SUPFAM" id="SSF56784">
    <property type="entry name" value="HAD-like"/>
    <property type="match status" value="1"/>
</dbReference>
<proteinExistence type="predicted"/>
<dbReference type="EMBL" id="DXCX01000094">
    <property type="protein sequence ID" value="HIY74124.1"/>
    <property type="molecule type" value="Genomic_DNA"/>
</dbReference>
<evidence type="ECO:0000313" key="1">
    <source>
        <dbReference type="EMBL" id="HIY74124.1"/>
    </source>
</evidence>
<accession>A0A9D1Z517</accession>
<dbReference type="PANTHER" id="PTHR43434:SF1">
    <property type="entry name" value="PHOSPHOGLYCOLATE PHOSPHATASE"/>
    <property type="match status" value="1"/>
</dbReference>
<dbReference type="GO" id="GO:0008967">
    <property type="term" value="F:phosphoglycolate phosphatase activity"/>
    <property type="evidence" value="ECO:0007669"/>
    <property type="project" value="TreeGrafter"/>
</dbReference>
<dbReference type="Pfam" id="PF13419">
    <property type="entry name" value="HAD_2"/>
    <property type="match status" value="1"/>
</dbReference>
<sequence>MDYQAVIFDFDYTLGDATDAIYAGFKQGMTALGHPVPDRETVRHTVGMVLEDAYTLLTGDESQAGRQTFRAEFSKVARPMQAAGTPLCPGAKELLLALERVHIPTAVVSTKHTGTLRDIFQGHGLAEKFAFIVGGDLVSRNKPDPEGLNTVLGKLGVAPGQALYCGDTVIDAQTAAAAETDFCAVLNGTTPAEDFQDLPHVHIAPDLDDLRAFLGL</sequence>
<dbReference type="GO" id="GO:0006281">
    <property type="term" value="P:DNA repair"/>
    <property type="evidence" value="ECO:0007669"/>
    <property type="project" value="TreeGrafter"/>
</dbReference>
<dbReference type="NCBIfam" id="TIGR01549">
    <property type="entry name" value="HAD-SF-IA-v1"/>
    <property type="match status" value="1"/>
</dbReference>
<dbReference type="SFLD" id="SFLDG01129">
    <property type="entry name" value="C1.5:_HAD__Beta-PGM__Phosphata"/>
    <property type="match status" value="1"/>
</dbReference>
<organism evidence="1 2">
    <name type="scientific">Candidatus Intestinimonas merdavium</name>
    <dbReference type="NCBI Taxonomy" id="2838622"/>
    <lineage>
        <taxon>Bacteria</taxon>
        <taxon>Bacillati</taxon>
        <taxon>Bacillota</taxon>
        <taxon>Clostridia</taxon>
        <taxon>Eubacteriales</taxon>
        <taxon>Intestinimonas</taxon>
    </lineage>
</organism>
<dbReference type="InterPro" id="IPR050155">
    <property type="entry name" value="HAD-like_hydrolase_sf"/>
</dbReference>
<dbReference type="Gene3D" id="3.40.50.1000">
    <property type="entry name" value="HAD superfamily/HAD-like"/>
    <property type="match status" value="1"/>
</dbReference>
<name>A0A9D1Z517_9FIRM</name>
<dbReference type="AlphaFoldDB" id="A0A9D1Z517"/>
<dbReference type="InterPro" id="IPR006439">
    <property type="entry name" value="HAD-SF_hydro_IA"/>
</dbReference>
<dbReference type="SFLD" id="SFLDS00003">
    <property type="entry name" value="Haloacid_Dehalogenase"/>
    <property type="match status" value="1"/>
</dbReference>
<dbReference type="PANTHER" id="PTHR43434">
    <property type="entry name" value="PHOSPHOGLYCOLATE PHOSPHATASE"/>
    <property type="match status" value="1"/>
</dbReference>
<protein>
    <submittedName>
        <fullName evidence="1">HAD family hydrolase</fullName>
    </submittedName>
</protein>
<reference evidence="1" key="2">
    <citation type="submission" date="2021-04" db="EMBL/GenBank/DDBJ databases">
        <authorList>
            <person name="Gilroy R."/>
        </authorList>
    </citation>
    <scope>NUCLEOTIDE SEQUENCE</scope>
    <source>
        <strain evidence="1">CHK33-7979</strain>
    </source>
</reference>
<dbReference type="InterPro" id="IPR023198">
    <property type="entry name" value="PGP-like_dom2"/>
</dbReference>
<keyword evidence="1" id="KW-0378">Hydrolase</keyword>
<dbReference type="InterPro" id="IPR023214">
    <property type="entry name" value="HAD_sf"/>
</dbReference>
<dbReference type="Gene3D" id="1.10.150.240">
    <property type="entry name" value="Putative phosphatase, domain 2"/>
    <property type="match status" value="1"/>
</dbReference>
<evidence type="ECO:0000313" key="2">
    <source>
        <dbReference type="Proteomes" id="UP000886824"/>
    </source>
</evidence>
<dbReference type="InterPro" id="IPR041492">
    <property type="entry name" value="HAD_2"/>
</dbReference>
<gene>
    <name evidence="1" type="ORF">H9826_09175</name>
</gene>
<reference evidence="1" key="1">
    <citation type="journal article" date="2021" name="PeerJ">
        <title>Extensive microbial diversity within the chicken gut microbiome revealed by metagenomics and culture.</title>
        <authorList>
            <person name="Gilroy R."/>
            <person name="Ravi A."/>
            <person name="Getino M."/>
            <person name="Pursley I."/>
            <person name="Horton D.L."/>
            <person name="Alikhan N.F."/>
            <person name="Baker D."/>
            <person name="Gharbi K."/>
            <person name="Hall N."/>
            <person name="Watson M."/>
            <person name="Adriaenssens E.M."/>
            <person name="Foster-Nyarko E."/>
            <person name="Jarju S."/>
            <person name="Secka A."/>
            <person name="Antonio M."/>
            <person name="Oren A."/>
            <person name="Chaudhuri R.R."/>
            <person name="La Ragione R."/>
            <person name="Hildebrand F."/>
            <person name="Pallen M.J."/>
        </authorList>
    </citation>
    <scope>NUCLEOTIDE SEQUENCE</scope>
    <source>
        <strain evidence="1">CHK33-7979</strain>
    </source>
</reference>